<evidence type="ECO:0000313" key="5">
    <source>
        <dbReference type="Proteomes" id="UP000029867"/>
    </source>
</evidence>
<dbReference type="PROSITE" id="PS00194">
    <property type="entry name" value="THIOREDOXIN_1"/>
    <property type="match status" value="1"/>
</dbReference>
<dbReference type="InterPro" id="IPR005746">
    <property type="entry name" value="Thioredoxin"/>
</dbReference>
<dbReference type="GO" id="GO:0015035">
    <property type="term" value="F:protein-disulfide reductase activity"/>
    <property type="evidence" value="ECO:0007669"/>
    <property type="project" value="InterPro"/>
</dbReference>
<evidence type="ECO:0000256" key="1">
    <source>
        <dbReference type="ARBA" id="ARBA00023157"/>
    </source>
</evidence>
<feature type="domain" description="Thioredoxin" evidence="2">
    <location>
        <begin position="11"/>
        <end position="131"/>
    </location>
</feature>
<proteinExistence type="predicted"/>
<dbReference type="PRINTS" id="PR00421">
    <property type="entry name" value="THIOREDOXIN"/>
</dbReference>
<dbReference type="EMBL" id="JQFK01000011">
    <property type="protein sequence ID" value="KGK39200.1"/>
    <property type="molecule type" value="Genomic_DNA"/>
</dbReference>
<dbReference type="PANTHER" id="PTHR46115">
    <property type="entry name" value="THIOREDOXIN-LIKE PROTEIN 1"/>
    <property type="match status" value="1"/>
</dbReference>
<comment type="caution">
    <text evidence="3">The sequence shown here is derived from an EMBL/GenBank/DDBJ whole genome shotgun (WGS) entry which is preliminary data.</text>
</comment>
<keyword evidence="1" id="KW-1015">Disulfide bond</keyword>
<gene>
    <name evidence="4" type="ORF">CAS74_001481</name>
    <name evidence="3" type="ORF">JL09_g1646</name>
</gene>
<dbReference type="eggNOG" id="KOG0907">
    <property type="taxonomic scope" value="Eukaryota"/>
</dbReference>
<dbReference type="NCBIfam" id="TIGR01068">
    <property type="entry name" value="thioredoxin"/>
    <property type="match status" value="1"/>
</dbReference>
<dbReference type="SUPFAM" id="SSF52833">
    <property type="entry name" value="Thioredoxin-like"/>
    <property type="match status" value="1"/>
</dbReference>
<dbReference type="VEuPathDB" id="FungiDB:C5L36_0A02800"/>
<dbReference type="GO" id="GO:0034599">
    <property type="term" value="P:cellular response to oxidative stress"/>
    <property type="evidence" value="ECO:0007669"/>
    <property type="project" value="EnsemblFungi"/>
</dbReference>
<dbReference type="GO" id="GO:0005739">
    <property type="term" value="C:mitochondrion"/>
    <property type="evidence" value="ECO:0007669"/>
    <property type="project" value="EnsemblFungi"/>
</dbReference>
<dbReference type="Proteomes" id="UP000029867">
    <property type="component" value="Unassembled WGS sequence"/>
</dbReference>
<dbReference type="Pfam" id="PF00085">
    <property type="entry name" value="Thioredoxin"/>
    <property type="match status" value="1"/>
</dbReference>
<dbReference type="PROSITE" id="PS51352">
    <property type="entry name" value="THIOREDOXIN_2"/>
    <property type="match status" value="1"/>
</dbReference>
<dbReference type="InterPro" id="IPR036249">
    <property type="entry name" value="Thioredoxin-like_sf"/>
</dbReference>
<evidence type="ECO:0000313" key="4">
    <source>
        <dbReference type="EMBL" id="OUT23169.1"/>
    </source>
</evidence>
<dbReference type="EMBL" id="NHMM01000002">
    <property type="protein sequence ID" value="OUT23169.1"/>
    <property type="molecule type" value="Genomic_DNA"/>
</dbReference>
<accession>A0A099P2N3</accession>
<reference evidence="3" key="2">
    <citation type="submission" date="2014-08" db="EMBL/GenBank/DDBJ databases">
        <title>Exploiting Issatchenkia orientalis SD108 for Succinic Acid Production.</title>
        <authorList>
            <person name="Xiao H."/>
            <person name="Shao Z."/>
            <person name="Jiang Y."/>
            <person name="Dole S."/>
            <person name="Zhao H."/>
        </authorList>
    </citation>
    <scope>NUCLEOTIDE SEQUENCE [LARGE SCALE GENOMIC DNA]</scope>
    <source>
        <strain evidence="3">SD108</strain>
    </source>
</reference>
<dbReference type="CDD" id="cd02947">
    <property type="entry name" value="TRX_family"/>
    <property type="match status" value="1"/>
</dbReference>
<dbReference type="Proteomes" id="UP000195871">
    <property type="component" value="Unassembled WGS sequence"/>
</dbReference>
<dbReference type="Gene3D" id="3.40.30.10">
    <property type="entry name" value="Glutaredoxin"/>
    <property type="match status" value="1"/>
</dbReference>
<dbReference type="HOGENOM" id="CLU_090389_14_5_1"/>
<reference evidence="5" key="1">
    <citation type="journal article" date="2014" name="Microb. Cell Fact.">
        <title>Exploiting Issatchenkia orientalis SD108 for succinic acid production.</title>
        <authorList>
            <person name="Xiao H."/>
            <person name="Shao Z."/>
            <person name="Jiang Y."/>
            <person name="Dole S."/>
            <person name="Zhao H."/>
        </authorList>
    </citation>
    <scope>NUCLEOTIDE SEQUENCE [LARGE SCALE GENOMIC DNA]</scope>
    <source>
        <strain evidence="5">SD108</strain>
    </source>
</reference>
<evidence type="ECO:0000313" key="6">
    <source>
        <dbReference type="Proteomes" id="UP000195871"/>
    </source>
</evidence>
<dbReference type="AlphaFoldDB" id="A0A099P2N3"/>
<protein>
    <submittedName>
        <fullName evidence="4">Thioredoxin</fullName>
    </submittedName>
</protein>
<sequence>MFPIRKVLYNLRSETLKRSFHASSCAFEVKEITNPASFRESVLKSPIAFVDFYATWCGPCKMIAPYVDKFSDIHTNINFFKVDVDELSDVAHEHGISAMPTFLVFKHGKVVDKIVGANPQGIHSALVKACE</sequence>
<dbReference type="InterPro" id="IPR017937">
    <property type="entry name" value="Thioredoxin_CS"/>
</dbReference>
<evidence type="ECO:0000313" key="3">
    <source>
        <dbReference type="EMBL" id="KGK39200.1"/>
    </source>
</evidence>
<reference evidence="4 6" key="3">
    <citation type="submission" date="2017-05" db="EMBL/GenBank/DDBJ databases">
        <title>The Genome Sequence of Candida krusei Ckrusei653.</title>
        <authorList>
            <person name="Cuomo C."/>
            <person name="Forche A."/>
            <person name="Young S."/>
            <person name="Abouelleil A."/>
            <person name="Cao P."/>
            <person name="Chapman S."/>
            <person name="Cusick C."/>
            <person name="Shea T."/>
            <person name="Nusbaum C."/>
            <person name="Birren B."/>
        </authorList>
    </citation>
    <scope>NUCLEOTIDE SEQUENCE [LARGE SCALE GENOMIC DNA]</scope>
    <source>
        <strain evidence="4 6">Ckrusei653</strain>
    </source>
</reference>
<dbReference type="InterPro" id="IPR013766">
    <property type="entry name" value="Thioredoxin_domain"/>
</dbReference>
<evidence type="ECO:0000259" key="2">
    <source>
        <dbReference type="PROSITE" id="PS51352"/>
    </source>
</evidence>
<organism evidence="3 5">
    <name type="scientific">Pichia kudriavzevii</name>
    <name type="common">Yeast</name>
    <name type="synonym">Issatchenkia orientalis</name>
    <dbReference type="NCBI Taxonomy" id="4909"/>
    <lineage>
        <taxon>Eukaryota</taxon>
        <taxon>Fungi</taxon>
        <taxon>Dikarya</taxon>
        <taxon>Ascomycota</taxon>
        <taxon>Saccharomycotina</taxon>
        <taxon>Pichiomycetes</taxon>
        <taxon>Pichiales</taxon>
        <taxon>Pichiaceae</taxon>
        <taxon>Pichia</taxon>
    </lineage>
</organism>
<name>A0A099P2N3_PICKU</name>